<evidence type="ECO:0000256" key="2">
    <source>
        <dbReference type="ARBA" id="ARBA00009773"/>
    </source>
</evidence>
<evidence type="ECO:0000256" key="4">
    <source>
        <dbReference type="ARBA" id="ARBA00022475"/>
    </source>
</evidence>
<feature type="transmembrane region" description="Helical" evidence="8">
    <location>
        <begin position="21"/>
        <end position="49"/>
    </location>
</feature>
<dbReference type="RefSeq" id="WP_085758987.1">
    <property type="nucleotide sequence ID" value="NZ_CP019343.1"/>
</dbReference>
<evidence type="ECO:0000256" key="1">
    <source>
        <dbReference type="ARBA" id="ARBA00004651"/>
    </source>
</evidence>
<feature type="transmembrane region" description="Helical" evidence="8">
    <location>
        <begin position="271"/>
        <end position="294"/>
    </location>
</feature>
<dbReference type="Proteomes" id="UP000193450">
    <property type="component" value="Chromosome"/>
</dbReference>
<evidence type="ECO:0000313" key="10">
    <source>
        <dbReference type="Proteomes" id="UP000193450"/>
    </source>
</evidence>
<keyword evidence="10" id="KW-1185">Reference proteome</keyword>
<keyword evidence="4" id="KW-1003">Cell membrane</keyword>
<dbReference type="Pfam" id="PF01594">
    <property type="entry name" value="AI-2E_transport"/>
    <property type="match status" value="1"/>
</dbReference>
<feature type="transmembrane region" description="Helical" evidence="8">
    <location>
        <begin position="69"/>
        <end position="87"/>
    </location>
</feature>
<keyword evidence="7 8" id="KW-0472">Membrane</keyword>
<dbReference type="KEGG" id="osg:BST96_12265"/>
<keyword evidence="6 8" id="KW-1133">Transmembrane helix</keyword>
<evidence type="ECO:0008006" key="11">
    <source>
        <dbReference type="Google" id="ProtNLM"/>
    </source>
</evidence>
<evidence type="ECO:0000256" key="3">
    <source>
        <dbReference type="ARBA" id="ARBA00022448"/>
    </source>
</evidence>
<dbReference type="STRING" id="716816.BST96_12265"/>
<feature type="transmembrane region" description="Helical" evidence="8">
    <location>
        <begin position="314"/>
        <end position="342"/>
    </location>
</feature>
<comment type="subcellular location">
    <subcellularLocation>
        <location evidence="1">Cell membrane</location>
        <topology evidence="1">Multi-pass membrane protein</topology>
    </subcellularLocation>
</comment>
<dbReference type="OrthoDB" id="106838at2"/>
<evidence type="ECO:0000256" key="5">
    <source>
        <dbReference type="ARBA" id="ARBA00022692"/>
    </source>
</evidence>
<evidence type="ECO:0000313" key="9">
    <source>
        <dbReference type="EMBL" id="ARN74823.1"/>
    </source>
</evidence>
<dbReference type="PANTHER" id="PTHR21716:SF67">
    <property type="entry name" value="TRANSPORT PROTEIN YDIK-RELATED"/>
    <property type="match status" value="1"/>
</dbReference>
<proteinExistence type="inferred from homology"/>
<evidence type="ECO:0000256" key="7">
    <source>
        <dbReference type="ARBA" id="ARBA00023136"/>
    </source>
</evidence>
<dbReference type="EMBL" id="CP019343">
    <property type="protein sequence ID" value="ARN74823.1"/>
    <property type="molecule type" value="Genomic_DNA"/>
</dbReference>
<organism evidence="9 10">
    <name type="scientific">Oceanicoccus sagamiensis</name>
    <dbReference type="NCBI Taxonomy" id="716816"/>
    <lineage>
        <taxon>Bacteria</taxon>
        <taxon>Pseudomonadati</taxon>
        <taxon>Pseudomonadota</taxon>
        <taxon>Gammaproteobacteria</taxon>
        <taxon>Cellvibrionales</taxon>
        <taxon>Spongiibacteraceae</taxon>
        <taxon>Oceanicoccus</taxon>
    </lineage>
</organism>
<keyword evidence="5 8" id="KW-0812">Transmembrane</keyword>
<evidence type="ECO:0000256" key="6">
    <source>
        <dbReference type="ARBA" id="ARBA00022989"/>
    </source>
</evidence>
<dbReference type="PANTHER" id="PTHR21716">
    <property type="entry name" value="TRANSMEMBRANE PROTEIN"/>
    <property type="match status" value="1"/>
</dbReference>
<gene>
    <name evidence="9" type="ORF">BST96_12265</name>
</gene>
<comment type="similarity">
    <text evidence="2">Belongs to the autoinducer-2 exporter (AI-2E) (TC 2.A.86) family.</text>
</comment>
<dbReference type="GO" id="GO:0005886">
    <property type="term" value="C:plasma membrane"/>
    <property type="evidence" value="ECO:0007669"/>
    <property type="project" value="UniProtKB-SubCell"/>
</dbReference>
<sequence length="368" mass="39094">MIQVNADKQFIARAVEASIKIAAIFVMASWCFDILNPFVTPIVWAGIIAIALKPVSDWVENKLGGKRTWAATIVTLLVLAIVITPAIKAGDGMIEGVRDLSSRLESGEIDVSPPNPKVKDWPLVGDQVHEVWTDASENLQGTAEAYKDEIASASKAIASKVAGFGVSILMFIFSTIIAGFFLAGADGVEKFIHQLARRLAGEAGNEFAKLSSVTVRNVTQGILGVALLQATLAGIGFMVIGLPAVPVLALLVLIMSIIQVNPILLLLPLAIYVFSFASPVAAVVYLVWSIVVGLMDNVLKPLIMGKGSTVPMMVVFLGAIGGFMTLGIVGLFVGAVVVVLGYELFMAWLNNDFVEVVEEKADAEAKQS</sequence>
<dbReference type="AlphaFoldDB" id="A0A1X9NLK9"/>
<keyword evidence="3" id="KW-0813">Transport</keyword>
<dbReference type="InterPro" id="IPR002549">
    <property type="entry name" value="AI-2E-like"/>
</dbReference>
<feature type="transmembrane region" description="Helical" evidence="8">
    <location>
        <begin position="161"/>
        <end position="183"/>
    </location>
</feature>
<evidence type="ECO:0000256" key="8">
    <source>
        <dbReference type="SAM" id="Phobius"/>
    </source>
</evidence>
<reference evidence="9 10" key="1">
    <citation type="submission" date="2016-11" db="EMBL/GenBank/DDBJ databases">
        <title>Trade-off between light-utilization and light-protection in marine flavobacteria.</title>
        <authorList>
            <person name="Kumagai Y."/>
        </authorList>
    </citation>
    <scope>NUCLEOTIDE SEQUENCE [LARGE SCALE GENOMIC DNA]</scope>
    <source>
        <strain evidence="9 10">NBRC 107125</strain>
    </source>
</reference>
<accession>A0A1X9NLK9</accession>
<name>A0A1X9NLK9_9GAMM</name>
<protein>
    <recommendedName>
        <fullName evidence="11">AI-2E family transporter</fullName>
    </recommendedName>
</protein>